<feature type="region of interest" description="Disordered" evidence="1">
    <location>
        <begin position="293"/>
        <end position="315"/>
    </location>
</feature>
<protein>
    <submittedName>
        <fullName evidence="3">Deoxyguanosine kinase</fullName>
    </submittedName>
</protein>
<dbReference type="AlphaFoldDB" id="A0AAV7JKJ6"/>
<feature type="compositionally biased region" description="Basic and acidic residues" evidence="1">
    <location>
        <begin position="7"/>
        <end position="22"/>
    </location>
</feature>
<feature type="region of interest" description="Disordered" evidence="1">
    <location>
        <begin position="1"/>
        <end position="33"/>
    </location>
</feature>
<dbReference type="EMBL" id="JAKMXF010000324">
    <property type="protein sequence ID" value="KAI6648970.1"/>
    <property type="molecule type" value="Genomic_DNA"/>
</dbReference>
<dbReference type="SUPFAM" id="SSF52540">
    <property type="entry name" value="P-loop containing nucleoside triphosphate hydrolases"/>
    <property type="match status" value="1"/>
</dbReference>
<keyword evidence="4" id="KW-1185">Reference proteome</keyword>
<dbReference type="GO" id="GO:0016301">
    <property type="term" value="F:kinase activity"/>
    <property type="evidence" value="ECO:0007669"/>
    <property type="project" value="UniProtKB-KW"/>
</dbReference>
<feature type="domain" description="Deoxynucleoside kinase" evidence="2">
    <location>
        <begin position="43"/>
        <end position="220"/>
    </location>
</feature>
<evidence type="ECO:0000313" key="4">
    <source>
        <dbReference type="Proteomes" id="UP001165289"/>
    </source>
</evidence>
<dbReference type="PANTHER" id="PTHR10513:SF15">
    <property type="entry name" value="NADH DEHYDROGENASE [UBIQUINONE] 1 ALPHA SUBCOMPLEX SUBUNIT 10, MITOCHONDRIAL"/>
    <property type="match status" value="1"/>
</dbReference>
<accession>A0AAV7JKJ6</accession>
<dbReference type="GO" id="GO:0006120">
    <property type="term" value="P:mitochondrial electron transport, NADH to ubiquinone"/>
    <property type="evidence" value="ECO:0007669"/>
    <property type="project" value="TreeGrafter"/>
</dbReference>
<keyword evidence="3" id="KW-0418">Kinase</keyword>
<dbReference type="Pfam" id="PF01712">
    <property type="entry name" value="dNK"/>
    <property type="match status" value="1"/>
</dbReference>
<organism evidence="3 4">
    <name type="scientific">Oopsacas minuta</name>
    <dbReference type="NCBI Taxonomy" id="111878"/>
    <lineage>
        <taxon>Eukaryota</taxon>
        <taxon>Metazoa</taxon>
        <taxon>Porifera</taxon>
        <taxon>Hexactinellida</taxon>
        <taxon>Hexasterophora</taxon>
        <taxon>Lyssacinosida</taxon>
        <taxon>Leucopsacidae</taxon>
        <taxon>Oopsacas</taxon>
    </lineage>
</organism>
<evidence type="ECO:0000313" key="3">
    <source>
        <dbReference type="EMBL" id="KAI6648970.1"/>
    </source>
</evidence>
<dbReference type="InterPro" id="IPR027417">
    <property type="entry name" value="P-loop_NTPase"/>
</dbReference>
<name>A0AAV7JKJ6_9METZ</name>
<reference evidence="3 4" key="1">
    <citation type="journal article" date="2023" name="BMC Biol.">
        <title>The compact genome of the sponge Oopsacas minuta (Hexactinellida) is lacking key metazoan core genes.</title>
        <authorList>
            <person name="Santini S."/>
            <person name="Schenkelaars Q."/>
            <person name="Jourda C."/>
            <person name="Duchesne M."/>
            <person name="Belahbib H."/>
            <person name="Rocher C."/>
            <person name="Selva M."/>
            <person name="Riesgo A."/>
            <person name="Vervoort M."/>
            <person name="Leys S.P."/>
            <person name="Kodjabachian L."/>
            <person name="Le Bivic A."/>
            <person name="Borchiellini C."/>
            <person name="Claverie J.M."/>
            <person name="Renard E."/>
        </authorList>
    </citation>
    <scope>NUCLEOTIDE SEQUENCE [LARGE SCALE GENOMIC DNA]</scope>
    <source>
        <strain evidence="3">SPO-2</strain>
    </source>
</reference>
<dbReference type="Gene3D" id="3.40.50.300">
    <property type="entry name" value="P-loop containing nucleotide triphosphate hydrolases"/>
    <property type="match status" value="1"/>
</dbReference>
<dbReference type="Proteomes" id="UP001165289">
    <property type="component" value="Unassembled WGS sequence"/>
</dbReference>
<comment type="caution">
    <text evidence="3">The sequence shown here is derived from an EMBL/GenBank/DDBJ whole genome shotgun (WGS) entry which is preliminary data.</text>
</comment>
<dbReference type="InterPro" id="IPR050566">
    <property type="entry name" value="Deoxyribonucleoside_kinase"/>
</dbReference>
<gene>
    <name evidence="3" type="ORF">LOD99_7041</name>
</gene>
<dbReference type="CDD" id="cd01673">
    <property type="entry name" value="dNK"/>
    <property type="match status" value="1"/>
</dbReference>
<sequence length="315" mass="36355">MLRKRRDSQEHDESNKLTPDKCKRMKSQPASPKKLPFKGKLVIIEGNIGVGKTTLSQKLAALLKYKLFLEPTSKNPYLGKFYAEPKKYALKLQLWIFQQRLHMYIHAVKHMLETGQGVLLDRSVFSDKVFADVGFADNNISPEGYAFYMSIRGRALKGLPIPHVTLFLNTDPKVCQQRIRTRGRNCEKGIPVSYLQSLHDAYQEFNTEMREMGSKVHTLDWTYFGEARPIQEEIQYSREVTWSEFVQTDFSDFCSSRLAPLDQSLNKGLQTSQDKENIGHDVTKLQEDELKAFEKEKVNTTDPDREDKTLTDTHI</sequence>
<dbReference type="InterPro" id="IPR031314">
    <property type="entry name" value="DNK_dom"/>
</dbReference>
<proteinExistence type="predicted"/>
<evidence type="ECO:0000256" key="1">
    <source>
        <dbReference type="SAM" id="MobiDB-lite"/>
    </source>
</evidence>
<keyword evidence="3" id="KW-0808">Transferase</keyword>
<evidence type="ECO:0000259" key="2">
    <source>
        <dbReference type="Pfam" id="PF01712"/>
    </source>
</evidence>
<dbReference type="PANTHER" id="PTHR10513">
    <property type="entry name" value="DEOXYNUCLEOSIDE KINASE"/>
    <property type="match status" value="1"/>
</dbReference>
<dbReference type="GO" id="GO:0005739">
    <property type="term" value="C:mitochondrion"/>
    <property type="evidence" value="ECO:0007669"/>
    <property type="project" value="GOC"/>
</dbReference>